<feature type="compositionally biased region" description="Basic residues" evidence="9">
    <location>
        <begin position="161"/>
        <end position="172"/>
    </location>
</feature>
<dbReference type="InterPro" id="IPR036971">
    <property type="entry name" value="PDEase_catalytic_dom_sf"/>
</dbReference>
<dbReference type="Gene3D" id="3.30.450.40">
    <property type="match status" value="2"/>
</dbReference>
<keyword evidence="2" id="KW-0140">cGMP</keyword>
<evidence type="ECO:0000256" key="9">
    <source>
        <dbReference type="SAM" id="MobiDB-lite"/>
    </source>
</evidence>
<dbReference type="CDD" id="cd00077">
    <property type="entry name" value="HDc"/>
    <property type="match status" value="1"/>
</dbReference>
<feature type="transmembrane region" description="Helical" evidence="10">
    <location>
        <begin position="9"/>
        <end position="31"/>
    </location>
</feature>
<dbReference type="PROSITE" id="PS00126">
    <property type="entry name" value="PDEASE_I_1"/>
    <property type="match status" value="1"/>
</dbReference>
<dbReference type="PROSITE" id="PS51845">
    <property type="entry name" value="PDEASE_I_2"/>
    <property type="match status" value="1"/>
</dbReference>
<sequence>MHPSVPSSMVVFSFTFRLLCIIFCIITITSYKISYRPSTGNRNERAVTEWRFRRQHLLNYPYFKSSYDKKHLINGEVDNTNQADEIKFNEKKFIIPQLMYRQNERGTMSNPAQVLSRHRKTPLPPVVPARQTLISWTHSNQKVRSASDHQNLTNNDNNRKSSSKKKTCHRSSAKYGANSESLPSSVTADTVKIFLGEHPEFLDSYIQQNVNSNTIEQWMSKKPQKSSQVQQQRKTSASTHSPPPPPLRPSSSSSMPLVSAQKKIVSSSTTKVPLSTNTDAITISPSELFSQKISSTTTKSMSKLAELTDQRRLLHELTDEVNQNVTKAQILFELCKSIASTVSADGFNLYLVDESGISLRLFTPENDDEQAACFVPIPISMGHCIAGYVAWAKETIRINNIAMLDMTKYPDGLYIKDDKVTTVMAHPIANASGTLLGVVEFYRIDSTIPFSDEDVEELLKCVNELFTQTYYELYHSMTRERRLNDFLLAVTKSIFQELVSMDTVMLKIMSYAKKLVNADRASLFMVDSRTKELYARIFDIGREEHDILDSAAMSDKDGQKCSSNDERACIRFPMDKGIAGYVATTGKTLNIIDAYSDNRFNRDIDQKTGYKTKTLLCMPIMIQGNVIGVVQMINKKNGHFTKSDEESFETFAVYCGLALHHASLYDRIRRSEQKCKVALEVLSYHASCTDEEYERMKTYTLPDNIPNIERFEYSPWDVVNDMKPLYVVYMFLDLANMDPLNANRFDSECLMRFILTVRKNYRNVPYHNWSHAFSVAHAIYTVIKQTKHQFSPHDCIALFVACLCHDLDHRGKTNAFMVKSASTLASIYTTSTMERHHFNQTVTILQTESHNIFKHFSSKEYRQMLDEIRHCILATDLALFFENRPKLERIVDTNEFDWNNKEHFRRLQSLSMTSADLCAMYKPWHIQQNIVSVIMDEFWEEGDEEKRKGIQPQSLMDRSLAHELPKNQVNFMKSICIPCYSLIARVLPEAMPMLSGAKSNLQQWQDLAGEKQQVTHTNLAALSSGSSTDDTSDSSRTPPANNTCQPASS</sequence>
<dbReference type="PANTHER" id="PTHR11347">
    <property type="entry name" value="CYCLIC NUCLEOTIDE PHOSPHODIESTERASE"/>
    <property type="match status" value="1"/>
</dbReference>
<feature type="domain" description="PDEase" evidence="11">
    <location>
        <begin position="688"/>
        <end position="1011"/>
    </location>
</feature>
<keyword evidence="4 8" id="KW-0378">Hydrolase</keyword>
<evidence type="ECO:0000256" key="6">
    <source>
        <dbReference type="PIRSR" id="PIRSR623088-2"/>
    </source>
</evidence>
<feature type="binding site" evidence="6">
    <location>
        <position position="916"/>
    </location>
    <ligand>
        <name>AMP</name>
        <dbReference type="ChEBI" id="CHEBI:456215"/>
    </ligand>
</feature>
<dbReference type="SMART" id="SM00471">
    <property type="entry name" value="HDc"/>
    <property type="match status" value="1"/>
</dbReference>
<dbReference type="FunFam" id="1.10.1300.10:FF:000003">
    <property type="entry name" value="Phosphodiesterase"/>
    <property type="match status" value="1"/>
</dbReference>
<comment type="cofactor">
    <cofactor evidence="8">
        <name>a divalent metal cation</name>
        <dbReference type="ChEBI" id="CHEBI:60240"/>
    </cofactor>
    <text evidence="8">Binds 2 divalent metal cations per subunit. Site 1 may preferentially bind zinc ions, while site 2 has a preference for magnesium and/or manganese ions.</text>
</comment>
<feature type="binding site" evidence="7">
    <location>
        <position position="771"/>
    </location>
    <ligand>
        <name>Zn(2+)</name>
        <dbReference type="ChEBI" id="CHEBI:29105"/>
        <label>1</label>
    </ligand>
</feature>
<organism evidence="12 13">
    <name type="scientific">Rotaria sordida</name>
    <dbReference type="NCBI Taxonomy" id="392033"/>
    <lineage>
        <taxon>Eukaryota</taxon>
        <taxon>Metazoa</taxon>
        <taxon>Spiralia</taxon>
        <taxon>Gnathifera</taxon>
        <taxon>Rotifera</taxon>
        <taxon>Eurotatoria</taxon>
        <taxon>Bdelloidea</taxon>
        <taxon>Philodinida</taxon>
        <taxon>Philodinidae</taxon>
        <taxon>Rotaria</taxon>
    </lineage>
</organism>
<dbReference type="SUPFAM" id="SSF55781">
    <property type="entry name" value="GAF domain-like"/>
    <property type="match status" value="2"/>
</dbReference>
<feature type="active site" description="Proton donor" evidence="5">
    <location>
        <position position="767"/>
    </location>
</feature>
<feature type="region of interest" description="Disordered" evidence="9">
    <location>
        <begin position="1016"/>
        <end position="1049"/>
    </location>
</feature>
<feature type="binding site" evidence="7">
    <location>
        <position position="806"/>
    </location>
    <ligand>
        <name>Zn(2+)</name>
        <dbReference type="ChEBI" id="CHEBI:29105"/>
        <label>2</label>
    </ligand>
</feature>
<feature type="compositionally biased region" description="Low complexity" evidence="9">
    <location>
        <begin position="225"/>
        <end position="240"/>
    </location>
</feature>
<dbReference type="GO" id="GO:0004114">
    <property type="term" value="F:3',5'-cyclic-nucleotide phosphodiesterase activity"/>
    <property type="evidence" value="ECO:0007669"/>
    <property type="project" value="InterPro"/>
</dbReference>
<proteinExistence type="inferred from homology"/>
<keyword evidence="10" id="KW-0472">Membrane</keyword>
<evidence type="ECO:0000313" key="13">
    <source>
        <dbReference type="Proteomes" id="UP000663870"/>
    </source>
</evidence>
<evidence type="ECO:0000256" key="3">
    <source>
        <dbReference type="ARBA" id="ARBA00022723"/>
    </source>
</evidence>
<dbReference type="EC" id="3.1.4.-" evidence="8"/>
<dbReference type="AlphaFoldDB" id="A0A814B4Q6"/>
<evidence type="ECO:0000256" key="8">
    <source>
        <dbReference type="RuleBase" id="RU363067"/>
    </source>
</evidence>
<protein>
    <recommendedName>
        <fullName evidence="8">Phosphodiesterase</fullName>
        <ecNumber evidence="8">3.1.4.-</ecNumber>
    </recommendedName>
</protein>
<keyword evidence="10" id="KW-0812">Transmembrane</keyword>
<dbReference type="SMART" id="SM00065">
    <property type="entry name" value="GAF"/>
    <property type="match status" value="2"/>
</dbReference>
<dbReference type="Pfam" id="PF00233">
    <property type="entry name" value="PDEase_I"/>
    <property type="match status" value="1"/>
</dbReference>
<dbReference type="InterPro" id="IPR003018">
    <property type="entry name" value="GAF"/>
</dbReference>
<dbReference type="SUPFAM" id="SSF109604">
    <property type="entry name" value="HD-domain/PDEase-like"/>
    <property type="match status" value="1"/>
</dbReference>
<dbReference type="InterPro" id="IPR002073">
    <property type="entry name" value="PDEase_catalytic_dom"/>
</dbReference>
<keyword evidence="13" id="KW-1185">Reference proteome</keyword>
<evidence type="ECO:0000256" key="1">
    <source>
        <dbReference type="ARBA" id="ARBA00007648"/>
    </source>
</evidence>
<name>A0A814B4Q6_9BILA</name>
<dbReference type="Gene3D" id="1.10.1300.10">
    <property type="entry name" value="3'5'-cyclic nucleotide phosphodiesterase, catalytic domain"/>
    <property type="match status" value="1"/>
</dbReference>
<evidence type="ECO:0000259" key="11">
    <source>
        <dbReference type="PROSITE" id="PS51845"/>
    </source>
</evidence>
<keyword evidence="3 7" id="KW-0479">Metal-binding</keyword>
<feature type="binding site" evidence="7">
    <location>
        <position position="916"/>
    </location>
    <ligand>
        <name>Zn(2+)</name>
        <dbReference type="ChEBI" id="CHEBI:29105"/>
        <label>1</label>
    </ligand>
</feature>
<evidence type="ECO:0000256" key="2">
    <source>
        <dbReference type="ARBA" id="ARBA00022535"/>
    </source>
</evidence>
<dbReference type="FunFam" id="3.30.450.40:FF:000067">
    <property type="entry name" value="Phosphodiesterase"/>
    <property type="match status" value="1"/>
</dbReference>
<feature type="binding site" evidence="6">
    <location>
        <position position="806"/>
    </location>
    <ligand>
        <name>AMP</name>
        <dbReference type="ChEBI" id="CHEBI:456215"/>
    </ligand>
</feature>
<feature type="binding site" evidence="7">
    <location>
        <position position="806"/>
    </location>
    <ligand>
        <name>Zn(2+)</name>
        <dbReference type="ChEBI" id="CHEBI:29105"/>
        <label>1</label>
    </ligand>
</feature>
<comment type="caution">
    <text evidence="12">The sequence shown here is derived from an EMBL/GenBank/DDBJ whole genome shotgun (WGS) entry which is preliminary data.</text>
</comment>
<feature type="compositionally biased region" description="Polar residues" evidence="9">
    <location>
        <begin position="1038"/>
        <end position="1049"/>
    </location>
</feature>
<comment type="similarity">
    <text evidence="1 8">Belongs to the cyclic nucleotide phosphodiesterase family.</text>
</comment>
<dbReference type="Proteomes" id="UP000663870">
    <property type="component" value="Unassembled WGS sequence"/>
</dbReference>
<feature type="binding site" evidence="7">
    <location>
        <position position="805"/>
    </location>
    <ligand>
        <name>Zn(2+)</name>
        <dbReference type="ChEBI" id="CHEBI:29105"/>
        <label>1</label>
    </ligand>
</feature>
<dbReference type="GO" id="GO:0046872">
    <property type="term" value="F:metal ion binding"/>
    <property type="evidence" value="ECO:0007669"/>
    <property type="project" value="UniProtKB-KW"/>
</dbReference>
<reference evidence="12" key="1">
    <citation type="submission" date="2021-02" db="EMBL/GenBank/DDBJ databases">
        <authorList>
            <person name="Nowell W R."/>
        </authorList>
    </citation>
    <scope>NUCLEOTIDE SEQUENCE</scope>
</reference>
<dbReference type="GO" id="GO:0007165">
    <property type="term" value="P:signal transduction"/>
    <property type="evidence" value="ECO:0007669"/>
    <property type="project" value="InterPro"/>
</dbReference>
<feature type="region of interest" description="Disordered" evidence="9">
    <location>
        <begin position="218"/>
        <end position="262"/>
    </location>
</feature>
<feature type="binding site" evidence="6">
    <location>
        <position position="968"/>
    </location>
    <ligand>
        <name>AMP</name>
        <dbReference type="ChEBI" id="CHEBI:456215"/>
    </ligand>
</feature>
<feature type="compositionally biased region" description="Low complexity" evidence="9">
    <location>
        <begin position="1023"/>
        <end position="1037"/>
    </location>
</feature>
<evidence type="ECO:0000256" key="10">
    <source>
        <dbReference type="SAM" id="Phobius"/>
    </source>
</evidence>
<evidence type="ECO:0000256" key="7">
    <source>
        <dbReference type="PIRSR" id="PIRSR623088-3"/>
    </source>
</evidence>
<keyword evidence="10" id="KW-1133">Transmembrane helix</keyword>
<dbReference type="InterPro" id="IPR003607">
    <property type="entry name" value="HD/PDEase_dom"/>
</dbReference>
<dbReference type="InterPro" id="IPR023088">
    <property type="entry name" value="PDEase"/>
</dbReference>
<gene>
    <name evidence="12" type="ORF">JXQ802_LOCUS10258</name>
</gene>
<feature type="binding site" evidence="6">
    <location>
        <begin position="767"/>
        <end position="771"/>
    </location>
    <ligand>
        <name>AMP</name>
        <dbReference type="ChEBI" id="CHEBI:456215"/>
    </ligand>
</feature>
<dbReference type="Pfam" id="PF01590">
    <property type="entry name" value="GAF"/>
    <property type="match status" value="2"/>
</dbReference>
<accession>A0A814B4Q6</accession>
<dbReference type="InterPro" id="IPR023174">
    <property type="entry name" value="PDEase_CS"/>
</dbReference>
<evidence type="ECO:0000256" key="4">
    <source>
        <dbReference type="ARBA" id="ARBA00022801"/>
    </source>
</evidence>
<dbReference type="EMBL" id="CAJNOL010000194">
    <property type="protein sequence ID" value="CAF0923603.1"/>
    <property type="molecule type" value="Genomic_DNA"/>
</dbReference>
<feature type="compositionally biased region" description="Polar residues" evidence="9">
    <location>
        <begin position="138"/>
        <end position="153"/>
    </location>
</feature>
<feature type="region of interest" description="Disordered" evidence="9">
    <location>
        <begin position="138"/>
        <end position="183"/>
    </location>
</feature>
<dbReference type="InterPro" id="IPR029016">
    <property type="entry name" value="GAF-like_dom_sf"/>
</dbReference>
<dbReference type="PRINTS" id="PR00387">
    <property type="entry name" value="PDIESTERASE1"/>
</dbReference>
<evidence type="ECO:0000313" key="12">
    <source>
        <dbReference type="EMBL" id="CAF0923603.1"/>
    </source>
</evidence>
<evidence type="ECO:0000256" key="5">
    <source>
        <dbReference type="PIRSR" id="PIRSR623088-1"/>
    </source>
</evidence>